<feature type="signal peptide" evidence="3">
    <location>
        <begin position="1"/>
        <end position="26"/>
    </location>
</feature>
<keyword evidence="3" id="KW-0732">Signal</keyword>
<accession>A0AAD2FY22</accession>
<dbReference type="EMBL" id="CAKOGP040001907">
    <property type="protein sequence ID" value="CAJ1956211.1"/>
    <property type="molecule type" value="Genomic_DNA"/>
</dbReference>
<dbReference type="PANTHER" id="PTHR43639">
    <property type="entry name" value="OXIDOREDUCTASE, SHORT-CHAIN DEHYDROGENASE/REDUCTASE FAMILY (AFU_ORTHOLOGUE AFUA_5G02870)"/>
    <property type="match status" value="1"/>
</dbReference>
<sequence>MSRISFKHTTLLRLLLLHSLQAIASSSHESVASSSRRAPPNVIVVGGSSGMGKAAALCTVEKGGKCLLISRSKEKLLTAQQYLVEQVEGADVDIAILDMTDEEAVERFAKEDLNDNEWDGLVISAAGKAPHGPMMKLATSESRSMMESKFWGAYNCAKYFAPKLTHGGCVVLVAGILNRRPGLNCVPLAIANGALEALTKSLALEWGPRLRVNCLSPGFCDTERFDHLTAERKQKMLANTAASLPLQRVGEPKDMGEAIYYLLTAPFATGVILDVDGGHGIRQYASMTNDPMRKTS</sequence>
<dbReference type="Pfam" id="PF13561">
    <property type="entry name" value="adh_short_C2"/>
    <property type="match status" value="1"/>
</dbReference>
<feature type="chain" id="PRO_5041971704" evidence="3">
    <location>
        <begin position="27"/>
        <end position="296"/>
    </location>
</feature>
<keyword evidence="2" id="KW-0560">Oxidoreductase</keyword>
<comment type="similarity">
    <text evidence="1">Belongs to the short-chain dehydrogenases/reductases (SDR) family.</text>
</comment>
<organism evidence="4 5">
    <name type="scientific">Cylindrotheca closterium</name>
    <dbReference type="NCBI Taxonomy" id="2856"/>
    <lineage>
        <taxon>Eukaryota</taxon>
        <taxon>Sar</taxon>
        <taxon>Stramenopiles</taxon>
        <taxon>Ochrophyta</taxon>
        <taxon>Bacillariophyta</taxon>
        <taxon>Bacillariophyceae</taxon>
        <taxon>Bacillariophycidae</taxon>
        <taxon>Bacillariales</taxon>
        <taxon>Bacillariaceae</taxon>
        <taxon>Cylindrotheca</taxon>
    </lineage>
</organism>
<dbReference type="GO" id="GO:0016491">
    <property type="term" value="F:oxidoreductase activity"/>
    <property type="evidence" value="ECO:0007669"/>
    <property type="project" value="UniProtKB-KW"/>
</dbReference>
<dbReference type="CDD" id="cd05233">
    <property type="entry name" value="SDR_c"/>
    <property type="match status" value="1"/>
</dbReference>
<evidence type="ECO:0000256" key="1">
    <source>
        <dbReference type="ARBA" id="ARBA00006484"/>
    </source>
</evidence>
<evidence type="ECO:0000256" key="3">
    <source>
        <dbReference type="SAM" id="SignalP"/>
    </source>
</evidence>
<dbReference type="InterPro" id="IPR036291">
    <property type="entry name" value="NAD(P)-bd_dom_sf"/>
</dbReference>
<gene>
    <name evidence="4" type="ORF">CYCCA115_LOCUS16127</name>
</gene>
<dbReference type="InterPro" id="IPR002347">
    <property type="entry name" value="SDR_fam"/>
</dbReference>
<dbReference type="Gene3D" id="3.40.50.720">
    <property type="entry name" value="NAD(P)-binding Rossmann-like Domain"/>
    <property type="match status" value="1"/>
</dbReference>
<evidence type="ECO:0000256" key="2">
    <source>
        <dbReference type="ARBA" id="ARBA00023002"/>
    </source>
</evidence>
<evidence type="ECO:0000313" key="4">
    <source>
        <dbReference type="EMBL" id="CAJ1956211.1"/>
    </source>
</evidence>
<proteinExistence type="inferred from homology"/>
<dbReference type="Proteomes" id="UP001295423">
    <property type="component" value="Unassembled WGS sequence"/>
</dbReference>
<comment type="caution">
    <text evidence="4">The sequence shown here is derived from an EMBL/GenBank/DDBJ whole genome shotgun (WGS) entry which is preliminary data.</text>
</comment>
<dbReference type="AlphaFoldDB" id="A0AAD2FY22"/>
<name>A0AAD2FY22_9STRA</name>
<protein>
    <submittedName>
        <fullName evidence="4">Uncharacterized protein</fullName>
    </submittedName>
</protein>
<reference evidence="4" key="1">
    <citation type="submission" date="2023-08" db="EMBL/GenBank/DDBJ databases">
        <authorList>
            <person name="Audoor S."/>
            <person name="Bilcke G."/>
        </authorList>
    </citation>
    <scope>NUCLEOTIDE SEQUENCE</scope>
</reference>
<evidence type="ECO:0000313" key="5">
    <source>
        <dbReference type="Proteomes" id="UP001295423"/>
    </source>
</evidence>
<dbReference type="PRINTS" id="PR00081">
    <property type="entry name" value="GDHRDH"/>
</dbReference>
<keyword evidence="5" id="KW-1185">Reference proteome</keyword>
<dbReference type="SUPFAM" id="SSF51735">
    <property type="entry name" value="NAD(P)-binding Rossmann-fold domains"/>
    <property type="match status" value="1"/>
</dbReference>
<dbReference type="PANTHER" id="PTHR43639:SF1">
    <property type="entry name" value="SHORT-CHAIN DEHYDROGENASE_REDUCTASE FAMILY PROTEIN"/>
    <property type="match status" value="1"/>
</dbReference>